<evidence type="ECO:0008006" key="3">
    <source>
        <dbReference type="Google" id="ProtNLM"/>
    </source>
</evidence>
<evidence type="ECO:0000313" key="2">
    <source>
        <dbReference type="Proteomes" id="UP000054270"/>
    </source>
</evidence>
<name>A0A0D2P271_HYPSF</name>
<protein>
    <recommendedName>
        <fullName evidence="3">F-box domain-containing protein</fullName>
    </recommendedName>
</protein>
<dbReference type="Proteomes" id="UP000054270">
    <property type="component" value="Unassembled WGS sequence"/>
</dbReference>
<reference evidence="2" key="1">
    <citation type="submission" date="2014-04" db="EMBL/GenBank/DDBJ databases">
        <title>Evolutionary Origins and Diversification of the Mycorrhizal Mutualists.</title>
        <authorList>
            <consortium name="DOE Joint Genome Institute"/>
            <consortium name="Mycorrhizal Genomics Consortium"/>
            <person name="Kohler A."/>
            <person name="Kuo A."/>
            <person name="Nagy L.G."/>
            <person name="Floudas D."/>
            <person name="Copeland A."/>
            <person name="Barry K.W."/>
            <person name="Cichocki N."/>
            <person name="Veneault-Fourrey C."/>
            <person name="LaButti K."/>
            <person name="Lindquist E.A."/>
            <person name="Lipzen A."/>
            <person name="Lundell T."/>
            <person name="Morin E."/>
            <person name="Murat C."/>
            <person name="Riley R."/>
            <person name="Ohm R."/>
            <person name="Sun H."/>
            <person name="Tunlid A."/>
            <person name="Henrissat B."/>
            <person name="Grigoriev I.V."/>
            <person name="Hibbett D.S."/>
            <person name="Martin F."/>
        </authorList>
    </citation>
    <scope>NUCLEOTIDE SEQUENCE [LARGE SCALE GENOMIC DNA]</scope>
    <source>
        <strain evidence="2">FD-334 SS-4</strain>
    </source>
</reference>
<dbReference type="AlphaFoldDB" id="A0A0D2P271"/>
<organism evidence="1 2">
    <name type="scientific">Hypholoma sublateritium (strain FD-334 SS-4)</name>
    <dbReference type="NCBI Taxonomy" id="945553"/>
    <lineage>
        <taxon>Eukaryota</taxon>
        <taxon>Fungi</taxon>
        <taxon>Dikarya</taxon>
        <taxon>Basidiomycota</taxon>
        <taxon>Agaricomycotina</taxon>
        <taxon>Agaricomycetes</taxon>
        <taxon>Agaricomycetidae</taxon>
        <taxon>Agaricales</taxon>
        <taxon>Agaricineae</taxon>
        <taxon>Strophariaceae</taxon>
        <taxon>Hypholoma</taxon>
    </lineage>
</organism>
<sequence length="309" mass="35201">MQMPFMEELSLSLARFVRSPPSKINALRPPLPRLKSITFTDADPGVYPAFLDHIIPSACCRLSIQHRLDPWSRLATEESRAEDIAHMHRVMGRYVDSYFDHKAAPVTEIMLMVSQFGFMFRLGIWGEREDFYIGVGYNRIHDSSVNTLRVMLDCLSTYKFSRNIAKLHFISGLYDNSTNHPLSFKVLGSMNAITTLMTDRVGLLYLGRLPHHETLFPRLETISLRLVCRPRGGVEEEGVFQFLFSRHSSVPIKVLDLTSSSWPLADLRFLDTLSGLKVAWKSRSDTPIEYVCGNGDRQQLFLLDDGALN</sequence>
<dbReference type="EMBL" id="KN817670">
    <property type="protein sequence ID" value="KJA14665.1"/>
    <property type="molecule type" value="Genomic_DNA"/>
</dbReference>
<evidence type="ECO:0000313" key="1">
    <source>
        <dbReference type="EMBL" id="KJA14665.1"/>
    </source>
</evidence>
<gene>
    <name evidence="1" type="ORF">HYPSUDRAFT_428760</name>
</gene>
<accession>A0A0D2P271</accession>
<keyword evidence="2" id="KW-1185">Reference proteome</keyword>
<proteinExistence type="predicted"/>